<dbReference type="AlphaFoldDB" id="A0A4Q4T4N8"/>
<evidence type="ECO:0000313" key="1">
    <source>
        <dbReference type="EMBL" id="RYP00497.1"/>
    </source>
</evidence>
<evidence type="ECO:0000313" key="2">
    <source>
        <dbReference type="Proteomes" id="UP000293360"/>
    </source>
</evidence>
<comment type="caution">
    <text evidence="1">The sequence shown here is derived from an EMBL/GenBank/DDBJ whole genome shotgun (WGS) entry which is preliminary data.</text>
</comment>
<accession>A0A4Q4T4N8</accession>
<sequence length="196" mass="22008">MSSPLSSDNGAPQSFVEKHGLMRELKMAVATSFGLDLLAHFLVHDRYASAPRKTRQTATLFAVWSTLGYDAANAERWAAESSAREKTLVMRWQEEHGRPPPPSLMGAMLPGTSREQLHYRSWMSFLAGLCIVRGVTSYRPIIQKQIGVRPVTWAYDVLAGMAGLRALGAALRLGHLEMVRERLKFDLAPDLRRWPY</sequence>
<organism evidence="1 2">
    <name type="scientific">Monosporascus ibericus</name>
    <dbReference type="NCBI Taxonomy" id="155417"/>
    <lineage>
        <taxon>Eukaryota</taxon>
        <taxon>Fungi</taxon>
        <taxon>Dikarya</taxon>
        <taxon>Ascomycota</taxon>
        <taxon>Pezizomycotina</taxon>
        <taxon>Sordariomycetes</taxon>
        <taxon>Xylariomycetidae</taxon>
        <taxon>Xylariales</taxon>
        <taxon>Xylariales incertae sedis</taxon>
        <taxon>Monosporascus</taxon>
    </lineage>
</organism>
<keyword evidence="2" id="KW-1185">Reference proteome</keyword>
<dbReference type="EMBL" id="QJNU01000384">
    <property type="protein sequence ID" value="RYP00497.1"/>
    <property type="molecule type" value="Genomic_DNA"/>
</dbReference>
<dbReference type="Proteomes" id="UP000293360">
    <property type="component" value="Unassembled WGS sequence"/>
</dbReference>
<dbReference type="OrthoDB" id="4677570at2759"/>
<gene>
    <name evidence="1" type="ORF">DL764_006489</name>
</gene>
<proteinExistence type="predicted"/>
<reference evidence="1 2" key="1">
    <citation type="submission" date="2018-06" db="EMBL/GenBank/DDBJ databases">
        <title>Complete Genomes of Monosporascus.</title>
        <authorList>
            <person name="Robinson A.J."/>
            <person name="Natvig D.O."/>
        </authorList>
    </citation>
    <scope>NUCLEOTIDE SEQUENCE [LARGE SCALE GENOMIC DNA]</scope>
    <source>
        <strain evidence="1 2">CBS 110550</strain>
    </source>
</reference>
<protein>
    <submittedName>
        <fullName evidence="1">Uncharacterized protein</fullName>
    </submittedName>
</protein>
<name>A0A4Q4T4N8_9PEZI</name>